<dbReference type="SUPFAM" id="SSF55785">
    <property type="entry name" value="PYP-like sensor domain (PAS domain)"/>
    <property type="match status" value="2"/>
</dbReference>
<dbReference type="InterPro" id="IPR035919">
    <property type="entry name" value="EAL_sf"/>
</dbReference>
<dbReference type="NCBIfam" id="TIGR00229">
    <property type="entry name" value="sensory_box"/>
    <property type="match status" value="1"/>
</dbReference>
<evidence type="ECO:0000259" key="3">
    <source>
        <dbReference type="PROSITE" id="PS50112"/>
    </source>
</evidence>
<protein>
    <submittedName>
        <fullName evidence="7">Diguanylate cyclase</fullName>
    </submittedName>
</protein>
<dbReference type="Gene3D" id="3.30.450.20">
    <property type="entry name" value="PAS domain"/>
    <property type="match status" value="2"/>
</dbReference>
<accession>A0A367W938</accession>
<dbReference type="InterPro" id="IPR001789">
    <property type="entry name" value="Sig_transdc_resp-reg_receiver"/>
</dbReference>
<evidence type="ECO:0000259" key="2">
    <source>
        <dbReference type="PROSITE" id="PS50110"/>
    </source>
</evidence>
<proteinExistence type="predicted"/>
<dbReference type="Pfam" id="PF08447">
    <property type="entry name" value="PAS_3"/>
    <property type="match status" value="1"/>
</dbReference>
<dbReference type="EMBL" id="JPWF01000004">
    <property type="protein sequence ID" value="RCK37887.1"/>
    <property type="molecule type" value="Genomic_DNA"/>
</dbReference>
<dbReference type="SMART" id="SM00267">
    <property type="entry name" value="GGDEF"/>
    <property type="match status" value="1"/>
</dbReference>
<dbReference type="SUPFAM" id="SSF141868">
    <property type="entry name" value="EAL domain-like"/>
    <property type="match status" value="1"/>
</dbReference>
<feature type="domain" description="EAL" evidence="5">
    <location>
        <begin position="556"/>
        <end position="809"/>
    </location>
</feature>
<dbReference type="NCBIfam" id="TIGR00254">
    <property type="entry name" value="GGDEF"/>
    <property type="match status" value="1"/>
</dbReference>
<dbReference type="Gene3D" id="3.40.50.2300">
    <property type="match status" value="1"/>
</dbReference>
<dbReference type="Pfam" id="PF00990">
    <property type="entry name" value="GGDEF"/>
    <property type="match status" value="1"/>
</dbReference>
<evidence type="ECO:0000259" key="4">
    <source>
        <dbReference type="PROSITE" id="PS50113"/>
    </source>
</evidence>
<dbReference type="InterPro" id="IPR043128">
    <property type="entry name" value="Rev_trsase/Diguanyl_cyclase"/>
</dbReference>
<evidence type="ECO:0000259" key="6">
    <source>
        <dbReference type="PROSITE" id="PS50887"/>
    </source>
</evidence>
<dbReference type="InterPro" id="IPR000700">
    <property type="entry name" value="PAS-assoc_C"/>
</dbReference>
<dbReference type="PROSITE" id="PS50883">
    <property type="entry name" value="EAL"/>
    <property type="match status" value="1"/>
</dbReference>
<dbReference type="PANTHER" id="PTHR44757">
    <property type="entry name" value="DIGUANYLATE CYCLASE DGCP"/>
    <property type="match status" value="1"/>
</dbReference>
<organism evidence="7 8">
    <name type="scientific">Thalassospira profundimaris</name>
    <dbReference type="NCBI Taxonomy" id="502049"/>
    <lineage>
        <taxon>Bacteria</taxon>
        <taxon>Pseudomonadati</taxon>
        <taxon>Pseudomonadota</taxon>
        <taxon>Alphaproteobacteria</taxon>
        <taxon>Rhodospirillales</taxon>
        <taxon>Thalassospiraceae</taxon>
        <taxon>Thalassospira</taxon>
    </lineage>
</organism>
<evidence type="ECO:0000259" key="5">
    <source>
        <dbReference type="PROSITE" id="PS50883"/>
    </source>
</evidence>
<dbReference type="Gene3D" id="3.30.70.270">
    <property type="match status" value="1"/>
</dbReference>
<dbReference type="PROSITE" id="PS50110">
    <property type="entry name" value="RESPONSE_REGULATORY"/>
    <property type="match status" value="1"/>
</dbReference>
<dbReference type="RefSeq" id="WP_114101702.1">
    <property type="nucleotide sequence ID" value="NZ_JPWF01000004.1"/>
</dbReference>
<evidence type="ECO:0000313" key="8">
    <source>
        <dbReference type="Proteomes" id="UP000253226"/>
    </source>
</evidence>
<dbReference type="PROSITE" id="PS50112">
    <property type="entry name" value="PAS"/>
    <property type="match status" value="1"/>
</dbReference>
<dbReference type="CDD" id="cd00130">
    <property type="entry name" value="PAS"/>
    <property type="match status" value="2"/>
</dbReference>
<dbReference type="Gene3D" id="3.20.20.450">
    <property type="entry name" value="EAL domain"/>
    <property type="match status" value="1"/>
</dbReference>
<dbReference type="Proteomes" id="UP000253226">
    <property type="component" value="Unassembled WGS sequence"/>
</dbReference>
<feature type="modified residue" description="4-aspartylphosphate" evidence="1">
    <location>
        <position position="56"/>
    </location>
</feature>
<dbReference type="CDD" id="cd17534">
    <property type="entry name" value="REC_DC-like"/>
    <property type="match status" value="1"/>
</dbReference>
<dbReference type="CDD" id="cd01948">
    <property type="entry name" value="EAL"/>
    <property type="match status" value="1"/>
</dbReference>
<sequence length="815" mass="92177">MLHPVHIMIVEDERIIALHLRKQLERLGYERTSVHTAGYDALKAIERDPPDIILMDIRIDGDIDGIETAAGIPPHLMIPVIYLSAHSEDATLARAQKTRPYGFLIKPFSERELHATIQMALERRIAELALRDTQQRLSLAMTAAQMSCWEIDVATRQMQRTGLGSFSHLQETETVTESWDDFLERVAPEDRAMVRKAFTYAIHNGEFYDIVFRTIDEERGYRWLRARGKLFPGDRNATMRIIGMTQDITDQRHTQDKLREAMAVYETTQDGILILDPNLKITNANKAYYRITGTMPQSTLQHPPYFLAPEELASEQYREMYQVLHNHRHWHKDIDCNSAQGSPISLSTQIIGVEDDNGLLTHYVAIVSDRTAIRQAEQELHYLAQYDGLTSLPNRLLATDRLNRAIERCEPRGSIVACLFLDIDDFKNINDTLGHAAGDQVILIASTRIKAVTDRTDTISRLGGDEFLIIRENMQSETAAASLANKIIQELERPFYIVGHEMTLSASIGISLYPNHASSPQDLIRLADTAMYAAKDRGRRTYAFYESEMTENATHYMTRSLELRRGLENNELVLHYQPQIDAKTEQMIGVEALLRWNHPKHGLLGPMEIIPIAEQSGLIVEIGNWVIREACTQARTWQDEFGEKIRVAVNVSARQMQSSGFADTVQHELALSGLPAEFLELEVTESMIQDEDAMIQTLHDLREVGVSLTIDDFGTGYSCLRSIKSLPIKRLKIDRAFIKGIPDNSDDVALVDAMLAMAGSLGLQVTAEGVETRQQHAYLRNIDGMELQGFLFSKPVPADEIFVRKDSAAKFHKSV</sequence>
<evidence type="ECO:0000313" key="7">
    <source>
        <dbReference type="EMBL" id="RCK37887.1"/>
    </source>
</evidence>
<dbReference type="InterPro" id="IPR035965">
    <property type="entry name" value="PAS-like_dom_sf"/>
</dbReference>
<dbReference type="SMART" id="SM00086">
    <property type="entry name" value="PAC"/>
    <property type="match status" value="2"/>
</dbReference>
<evidence type="ECO:0000256" key="1">
    <source>
        <dbReference type="PROSITE-ProRule" id="PRU00169"/>
    </source>
</evidence>
<reference evidence="7 8" key="1">
    <citation type="submission" date="2014-07" db="EMBL/GenBank/DDBJ databases">
        <title>Draft genome sequence of Thalassospira profundimaris 35.</title>
        <authorList>
            <person name="Lai Q."/>
            <person name="Shao Z."/>
        </authorList>
    </citation>
    <scope>NUCLEOTIDE SEQUENCE [LARGE SCALE GENOMIC DNA]</scope>
    <source>
        <strain evidence="7 8">35</strain>
    </source>
</reference>
<dbReference type="InterPro" id="IPR029787">
    <property type="entry name" value="Nucleotide_cyclase"/>
</dbReference>
<dbReference type="InterPro" id="IPR013655">
    <property type="entry name" value="PAS_fold_3"/>
</dbReference>
<dbReference type="InterPro" id="IPR001610">
    <property type="entry name" value="PAC"/>
</dbReference>
<dbReference type="InterPro" id="IPR011006">
    <property type="entry name" value="CheY-like_superfamily"/>
</dbReference>
<dbReference type="AlphaFoldDB" id="A0A367W938"/>
<dbReference type="SMART" id="SM00052">
    <property type="entry name" value="EAL"/>
    <property type="match status" value="1"/>
</dbReference>
<dbReference type="OrthoDB" id="7251575at2"/>
<dbReference type="GO" id="GO:0000160">
    <property type="term" value="P:phosphorelay signal transduction system"/>
    <property type="evidence" value="ECO:0007669"/>
    <property type="project" value="InterPro"/>
</dbReference>
<dbReference type="Pfam" id="PF00563">
    <property type="entry name" value="EAL"/>
    <property type="match status" value="1"/>
</dbReference>
<dbReference type="SUPFAM" id="SSF55073">
    <property type="entry name" value="Nucleotide cyclase"/>
    <property type="match status" value="1"/>
</dbReference>
<feature type="domain" description="PAC" evidence="4">
    <location>
        <begin position="208"/>
        <end position="260"/>
    </location>
</feature>
<dbReference type="InterPro" id="IPR052155">
    <property type="entry name" value="Biofilm_reg_signaling"/>
</dbReference>
<feature type="domain" description="PAS" evidence="3">
    <location>
        <begin position="254"/>
        <end position="327"/>
    </location>
</feature>
<dbReference type="Pfam" id="PF00072">
    <property type="entry name" value="Response_reg"/>
    <property type="match status" value="1"/>
</dbReference>
<keyword evidence="1" id="KW-0597">Phosphoprotein</keyword>
<name>A0A367W938_9PROT</name>
<dbReference type="Pfam" id="PF13426">
    <property type="entry name" value="PAS_9"/>
    <property type="match status" value="1"/>
</dbReference>
<feature type="domain" description="Response regulatory" evidence="2">
    <location>
        <begin position="6"/>
        <end position="121"/>
    </location>
</feature>
<dbReference type="SMART" id="SM00448">
    <property type="entry name" value="REC"/>
    <property type="match status" value="1"/>
</dbReference>
<dbReference type="PANTHER" id="PTHR44757:SF2">
    <property type="entry name" value="BIOFILM ARCHITECTURE MAINTENANCE PROTEIN MBAA"/>
    <property type="match status" value="1"/>
</dbReference>
<dbReference type="InterPro" id="IPR001633">
    <property type="entry name" value="EAL_dom"/>
</dbReference>
<feature type="domain" description="GGDEF" evidence="6">
    <location>
        <begin position="414"/>
        <end position="547"/>
    </location>
</feature>
<comment type="caution">
    <text evidence="7">The sequence shown here is derived from an EMBL/GenBank/DDBJ whole genome shotgun (WGS) entry which is preliminary data.</text>
</comment>
<dbReference type="PROSITE" id="PS50113">
    <property type="entry name" value="PAC"/>
    <property type="match status" value="1"/>
</dbReference>
<dbReference type="InterPro" id="IPR000160">
    <property type="entry name" value="GGDEF_dom"/>
</dbReference>
<dbReference type="InterPro" id="IPR000014">
    <property type="entry name" value="PAS"/>
</dbReference>
<dbReference type="PROSITE" id="PS50887">
    <property type="entry name" value="GGDEF"/>
    <property type="match status" value="1"/>
</dbReference>
<gene>
    <name evidence="7" type="ORF">TH19_07635</name>
</gene>
<dbReference type="SUPFAM" id="SSF52172">
    <property type="entry name" value="CheY-like"/>
    <property type="match status" value="1"/>
</dbReference>
<dbReference type="CDD" id="cd01949">
    <property type="entry name" value="GGDEF"/>
    <property type="match status" value="1"/>
</dbReference>